<reference evidence="9" key="1">
    <citation type="submission" date="2018-05" db="EMBL/GenBank/DDBJ databases">
        <authorList>
            <person name="Lanie J.A."/>
            <person name="Ng W.-L."/>
            <person name="Kazmierczak K.M."/>
            <person name="Andrzejewski T.M."/>
            <person name="Davidsen T.M."/>
            <person name="Wayne K.J."/>
            <person name="Tettelin H."/>
            <person name="Glass J.I."/>
            <person name="Rusch D."/>
            <person name="Podicherti R."/>
            <person name="Tsui H.-C.T."/>
            <person name="Winkler M.E."/>
        </authorList>
    </citation>
    <scope>NUCLEOTIDE SEQUENCE</scope>
</reference>
<dbReference type="SUPFAM" id="SSF51161">
    <property type="entry name" value="Trimeric LpxA-like enzymes"/>
    <property type="match status" value="1"/>
</dbReference>
<keyword evidence="2" id="KW-0441">Lipid A biosynthesis</keyword>
<dbReference type="Gene3D" id="3.40.1390.10">
    <property type="entry name" value="MurE/MurF, N-terminal domain"/>
    <property type="match status" value="1"/>
</dbReference>
<dbReference type="GO" id="GO:0009245">
    <property type="term" value="P:lipid A biosynthetic process"/>
    <property type="evidence" value="ECO:0007669"/>
    <property type="project" value="UniProtKB-KW"/>
</dbReference>
<keyword evidence="1" id="KW-0444">Lipid biosynthesis</keyword>
<dbReference type="InterPro" id="IPR056729">
    <property type="entry name" value="GMPPB_C"/>
</dbReference>
<dbReference type="NCBIfam" id="TIGR01853">
    <property type="entry name" value="lipid_A_lpxD"/>
    <property type="match status" value="1"/>
</dbReference>
<organism evidence="9">
    <name type="scientific">marine metagenome</name>
    <dbReference type="NCBI Taxonomy" id="408172"/>
    <lineage>
        <taxon>unclassified sequences</taxon>
        <taxon>metagenomes</taxon>
        <taxon>ecological metagenomes</taxon>
    </lineage>
</organism>
<proteinExistence type="inferred from homology"/>
<name>A0A381UM08_9ZZZZ</name>
<dbReference type="CDD" id="cd03352">
    <property type="entry name" value="LbH_LpxD"/>
    <property type="match status" value="1"/>
</dbReference>
<evidence type="ECO:0000256" key="5">
    <source>
        <dbReference type="ARBA" id="ARBA00023098"/>
    </source>
</evidence>
<feature type="domain" description="UDP-3-O-[3-hydroxymyristoyl] glucosamine N-acyltransferase non-repeat region" evidence="7">
    <location>
        <begin position="22"/>
        <end position="87"/>
    </location>
</feature>
<dbReference type="AlphaFoldDB" id="A0A381UM08"/>
<evidence type="ECO:0000256" key="6">
    <source>
        <dbReference type="ARBA" id="ARBA00023315"/>
    </source>
</evidence>
<dbReference type="InterPro" id="IPR020573">
    <property type="entry name" value="UDP_GlcNAc_AcTrfase_non-rep"/>
</dbReference>
<protein>
    <submittedName>
        <fullName evidence="9">Uncharacterized protein</fullName>
    </submittedName>
</protein>
<dbReference type="NCBIfam" id="NF002060">
    <property type="entry name" value="PRK00892.1"/>
    <property type="match status" value="1"/>
</dbReference>
<sequence length="337" mass="36179">MKFSLREIAEQVGGRVIGDPSLDITGVSEIQASVPGTITFLGNLKYKKYLSDTKASAIFVNNEKYLIGSNGILVENPQLAMAKTLKLFFSEVKPKPYTHEKAFIDPNAVIETDVIIEQGVVLESGVTIGDGSWIRAHSFIGKNTKIGKNSRLAPNVTIYNDTQIGNNVIIHRGTVIGNDGFGFVTQKSVHEKIPQTGNVIIGNKVEIGSNCSIDRGTIGNTIINEMTKIDNLVHIAHNVTVGKGCLLTAGLAVAGSAEIGDYCTFAGQCGVAPHVKIGSNSTFAAKSGITKSLEGGKIYAGYPAKEIQDHNKREALISEIGRMREKIDRLIVKQQGD</sequence>
<evidence type="ECO:0000259" key="8">
    <source>
        <dbReference type="Pfam" id="PF25087"/>
    </source>
</evidence>
<evidence type="ECO:0000259" key="7">
    <source>
        <dbReference type="Pfam" id="PF04613"/>
    </source>
</evidence>
<keyword evidence="3" id="KW-0808">Transferase</keyword>
<accession>A0A381UM08</accession>
<dbReference type="PANTHER" id="PTHR43378">
    <property type="entry name" value="UDP-3-O-ACYLGLUCOSAMINE N-ACYLTRANSFERASE"/>
    <property type="match status" value="1"/>
</dbReference>
<feature type="domain" description="Mannose-1-phosphate guanyltransferase C-terminal" evidence="8">
    <location>
        <begin position="97"/>
        <end position="179"/>
    </location>
</feature>
<gene>
    <name evidence="9" type="ORF">METZ01_LOCUS82013</name>
</gene>
<keyword evidence="5" id="KW-0443">Lipid metabolism</keyword>
<dbReference type="HAMAP" id="MF_00523">
    <property type="entry name" value="LpxD"/>
    <property type="match status" value="1"/>
</dbReference>
<dbReference type="EMBL" id="UINC01006707">
    <property type="protein sequence ID" value="SVA29159.1"/>
    <property type="molecule type" value="Genomic_DNA"/>
</dbReference>
<evidence type="ECO:0000256" key="3">
    <source>
        <dbReference type="ARBA" id="ARBA00022679"/>
    </source>
</evidence>
<dbReference type="InterPro" id="IPR011004">
    <property type="entry name" value="Trimer_LpxA-like_sf"/>
</dbReference>
<dbReference type="Gene3D" id="2.160.10.10">
    <property type="entry name" value="Hexapeptide repeat proteins"/>
    <property type="match status" value="1"/>
</dbReference>
<dbReference type="GO" id="GO:0016020">
    <property type="term" value="C:membrane"/>
    <property type="evidence" value="ECO:0007669"/>
    <property type="project" value="GOC"/>
</dbReference>
<evidence type="ECO:0000256" key="4">
    <source>
        <dbReference type="ARBA" id="ARBA00022737"/>
    </source>
</evidence>
<dbReference type="GO" id="GO:0016410">
    <property type="term" value="F:N-acyltransferase activity"/>
    <property type="evidence" value="ECO:0007669"/>
    <property type="project" value="InterPro"/>
</dbReference>
<evidence type="ECO:0000313" key="9">
    <source>
        <dbReference type="EMBL" id="SVA29159.1"/>
    </source>
</evidence>
<keyword evidence="4" id="KW-0677">Repeat</keyword>
<dbReference type="PANTHER" id="PTHR43378:SF2">
    <property type="entry name" value="UDP-3-O-ACYLGLUCOSAMINE N-ACYLTRANSFERASE 1, MITOCHONDRIAL-RELATED"/>
    <property type="match status" value="1"/>
</dbReference>
<evidence type="ECO:0000256" key="1">
    <source>
        <dbReference type="ARBA" id="ARBA00022516"/>
    </source>
</evidence>
<dbReference type="InterPro" id="IPR007691">
    <property type="entry name" value="LpxD"/>
</dbReference>
<dbReference type="Pfam" id="PF04613">
    <property type="entry name" value="LpxD"/>
    <property type="match status" value="1"/>
</dbReference>
<keyword evidence="6" id="KW-0012">Acyltransferase</keyword>
<evidence type="ECO:0000256" key="2">
    <source>
        <dbReference type="ARBA" id="ARBA00022556"/>
    </source>
</evidence>
<dbReference type="Pfam" id="PF25087">
    <property type="entry name" value="GMPPB_C"/>
    <property type="match status" value="1"/>
</dbReference>